<keyword evidence="7" id="KW-0677">Repeat</keyword>
<dbReference type="InterPro" id="IPR051502">
    <property type="entry name" value="RLP_Defense_Trigger"/>
</dbReference>
<evidence type="ECO:0000256" key="1">
    <source>
        <dbReference type="ARBA" id="ARBA00004236"/>
    </source>
</evidence>
<keyword evidence="6" id="KW-0732">Signal</keyword>
<reference evidence="11 12" key="1">
    <citation type="journal article" date="2023" name="Hortic Res">
        <title>The complete reference genome for grapevine (Vitis vinifera L.) genetics and breeding.</title>
        <authorList>
            <person name="Shi X."/>
            <person name="Cao S."/>
            <person name="Wang X."/>
            <person name="Huang S."/>
            <person name="Wang Y."/>
            <person name="Liu Z."/>
            <person name="Liu W."/>
            <person name="Leng X."/>
            <person name="Peng Y."/>
            <person name="Wang N."/>
            <person name="Wang Y."/>
            <person name="Ma Z."/>
            <person name="Xu X."/>
            <person name="Zhang F."/>
            <person name="Xue H."/>
            <person name="Zhong H."/>
            <person name="Wang Y."/>
            <person name="Zhang K."/>
            <person name="Velt A."/>
            <person name="Avia K."/>
            <person name="Holtgrawe D."/>
            <person name="Grimplet J."/>
            <person name="Matus J.T."/>
            <person name="Ware D."/>
            <person name="Wu X."/>
            <person name="Wang H."/>
            <person name="Liu C."/>
            <person name="Fang Y."/>
            <person name="Rustenholz C."/>
            <person name="Cheng Z."/>
            <person name="Xiao H."/>
            <person name="Zhou Y."/>
        </authorList>
    </citation>
    <scope>NUCLEOTIDE SEQUENCE [LARGE SCALE GENOMIC DNA]</scope>
    <source>
        <strain evidence="12">cv. Pinot noir / PN40024</strain>
        <tissue evidence="11">Leaf</tissue>
    </source>
</reference>
<protein>
    <submittedName>
        <fullName evidence="11">Uncharacterized protein</fullName>
    </submittedName>
</protein>
<evidence type="ECO:0000256" key="3">
    <source>
        <dbReference type="ARBA" id="ARBA00022475"/>
    </source>
</evidence>
<evidence type="ECO:0000313" key="11">
    <source>
        <dbReference type="EMBL" id="WJZ94898.1"/>
    </source>
</evidence>
<accession>A0ABY9CJW7</accession>
<evidence type="ECO:0000256" key="7">
    <source>
        <dbReference type="ARBA" id="ARBA00022737"/>
    </source>
</evidence>
<evidence type="ECO:0000256" key="6">
    <source>
        <dbReference type="ARBA" id="ARBA00022729"/>
    </source>
</evidence>
<keyword evidence="12" id="KW-1185">Reference proteome</keyword>
<dbReference type="PANTHER" id="PTHR48062">
    <property type="entry name" value="RECEPTOR-LIKE PROTEIN 14"/>
    <property type="match status" value="1"/>
</dbReference>
<evidence type="ECO:0000256" key="4">
    <source>
        <dbReference type="ARBA" id="ARBA00022614"/>
    </source>
</evidence>
<dbReference type="InterPro" id="IPR001611">
    <property type="entry name" value="Leu-rich_rpt"/>
</dbReference>
<dbReference type="Proteomes" id="UP001227230">
    <property type="component" value="Chromosome 9"/>
</dbReference>
<organism evidence="11 12">
    <name type="scientific">Vitis vinifera</name>
    <name type="common">Grape</name>
    <dbReference type="NCBI Taxonomy" id="29760"/>
    <lineage>
        <taxon>Eukaryota</taxon>
        <taxon>Viridiplantae</taxon>
        <taxon>Streptophyta</taxon>
        <taxon>Embryophyta</taxon>
        <taxon>Tracheophyta</taxon>
        <taxon>Spermatophyta</taxon>
        <taxon>Magnoliopsida</taxon>
        <taxon>eudicotyledons</taxon>
        <taxon>Gunneridae</taxon>
        <taxon>Pentapetalae</taxon>
        <taxon>rosids</taxon>
        <taxon>Vitales</taxon>
        <taxon>Vitaceae</taxon>
        <taxon>Viteae</taxon>
        <taxon>Vitis</taxon>
    </lineage>
</organism>
<evidence type="ECO:0000256" key="5">
    <source>
        <dbReference type="ARBA" id="ARBA00022692"/>
    </source>
</evidence>
<name>A0ABY9CJW7_VITVI</name>
<dbReference type="SUPFAM" id="SSF52058">
    <property type="entry name" value="L domain-like"/>
    <property type="match status" value="1"/>
</dbReference>
<evidence type="ECO:0000313" key="12">
    <source>
        <dbReference type="Proteomes" id="UP001227230"/>
    </source>
</evidence>
<dbReference type="Gene3D" id="3.80.10.10">
    <property type="entry name" value="Ribonuclease Inhibitor"/>
    <property type="match status" value="1"/>
</dbReference>
<evidence type="ECO:0000256" key="9">
    <source>
        <dbReference type="ARBA" id="ARBA00023136"/>
    </source>
</evidence>
<sequence>MFGLDLSCNNLTSEIPHELGMLSLIHALNLSRNQLKGSISKSFCNLSQIESLDLFNNKLSGKIPPKLVRLNFLAVFNVSIFGRVLDMNA</sequence>
<dbReference type="EMBL" id="CP126656">
    <property type="protein sequence ID" value="WJZ94898.1"/>
    <property type="molecule type" value="Genomic_DNA"/>
</dbReference>
<keyword evidence="5" id="KW-0812">Transmembrane</keyword>
<dbReference type="InterPro" id="IPR032675">
    <property type="entry name" value="LRR_dom_sf"/>
</dbReference>
<comment type="similarity">
    <text evidence="2">Belongs to the RLP family.</text>
</comment>
<evidence type="ECO:0000256" key="2">
    <source>
        <dbReference type="ARBA" id="ARBA00009592"/>
    </source>
</evidence>
<evidence type="ECO:0000256" key="8">
    <source>
        <dbReference type="ARBA" id="ARBA00022989"/>
    </source>
</evidence>
<keyword evidence="8" id="KW-1133">Transmembrane helix</keyword>
<gene>
    <name evidence="11" type="ORF">VitviT2T_013715</name>
</gene>
<comment type="subcellular location">
    <subcellularLocation>
        <location evidence="1">Cell membrane</location>
    </subcellularLocation>
    <subcellularLocation>
        <location evidence="10">Endomembrane system</location>
        <topology evidence="10">Single-pass membrane protein</topology>
    </subcellularLocation>
</comment>
<keyword evidence="3" id="KW-1003">Cell membrane</keyword>
<keyword evidence="4" id="KW-0433">Leucine-rich repeat</keyword>
<keyword evidence="9" id="KW-0472">Membrane</keyword>
<proteinExistence type="inferred from homology"/>
<dbReference type="Pfam" id="PF13855">
    <property type="entry name" value="LRR_8"/>
    <property type="match status" value="1"/>
</dbReference>
<evidence type="ECO:0000256" key="10">
    <source>
        <dbReference type="ARBA" id="ARBA00037847"/>
    </source>
</evidence>
<dbReference type="PANTHER" id="PTHR48062:SF52">
    <property type="entry name" value="RECEPTOR-LIKE PROTEIN 8-RELATED"/>
    <property type="match status" value="1"/>
</dbReference>